<dbReference type="InterPro" id="IPR038488">
    <property type="entry name" value="Integrase_DNA-bd_sf"/>
</dbReference>
<dbReference type="RefSeq" id="WP_115548798.1">
    <property type="nucleotide sequence ID" value="NZ_QRGP01000001.1"/>
</dbReference>
<dbReference type="EMBL" id="QRGP01000001">
    <property type="protein sequence ID" value="RDV07253.1"/>
    <property type="molecule type" value="Genomic_DNA"/>
</dbReference>
<proteinExistence type="inferred from homology"/>
<gene>
    <name evidence="4" type="ORF">DXH95_07770</name>
</gene>
<dbReference type="GO" id="GO:0015074">
    <property type="term" value="P:DNA integration"/>
    <property type="evidence" value="ECO:0007669"/>
    <property type="project" value="UniProtKB-KW"/>
</dbReference>
<protein>
    <submittedName>
        <fullName evidence="4">DUF4102 domain-containing protein</fullName>
    </submittedName>
</protein>
<dbReference type="Pfam" id="PF13356">
    <property type="entry name" value="Arm-DNA-bind_3"/>
    <property type="match status" value="1"/>
</dbReference>
<keyword evidence="2" id="KW-0229">DNA integration</keyword>
<evidence type="ECO:0000256" key="2">
    <source>
        <dbReference type="ARBA" id="ARBA00022908"/>
    </source>
</evidence>
<comment type="caution">
    <text evidence="4">The sequence shown here is derived from an EMBL/GenBank/DDBJ whole genome shotgun (WGS) entry which is preliminary data.</text>
</comment>
<comment type="similarity">
    <text evidence="1">Belongs to the 'phage' integrase family.</text>
</comment>
<sequence>MPLTDILVRTAKPQEKDYKMNDGRGLYLLVSKAGGKHWRMKYRVHGKEKKLALGSYPDVSLAKARRNCDEARISLADGFDPALEKRKAKATACFNVQNTFQLIAREHIDVKMTGDGKWCQQFEPLPLCCYSEEKQIQQV</sequence>
<evidence type="ECO:0000259" key="3">
    <source>
        <dbReference type="Pfam" id="PF13356"/>
    </source>
</evidence>
<dbReference type="InterPro" id="IPR025166">
    <property type="entry name" value="Integrase_DNA_bind_dom"/>
</dbReference>
<accession>A0A371BIN7</accession>
<evidence type="ECO:0000313" key="4">
    <source>
        <dbReference type="EMBL" id="RDV07253.1"/>
    </source>
</evidence>
<dbReference type="AlphaFoldDB" id="A0A371BIN7"/>
<evidence type="ECO:0000313" key="5">
    <source>
        <dbReference type="Proteomes" id="UP000263833"/>
    </source>
</evidence>
<dbReference type="InterPro" id="IPR050808">
    <property type="entry name" value="Phage_Integrase"/>
</dbReference>
<dbReference type="OrthoDB" id="7388552at2"/>
<reference evidence="5" key="1">
    <citation type="submission" date="2018-08" db="EMBL/GenBank/DDBJ databases">
        <authorList>
            <person name="Kim S.-J."/>
            <person name="Jung G.-Y."/>
        </authorList>
    </citation>
    <scope>NUCLEOTIDE SEQUENCE [LARGE SCALE GENOMIC DNA]</scope>
    <source>
        <strain evidence="5">GY_G</strain>
    </source>
</reference>
<feature type="domain" description="Integrase DNA-binding" evidence="3">
    <location>
        <begin position="3"/>
        <end position="88"/>
    </location>
</feature>
<name>A0A371BIN7_9SPHN</name>
<dbReference type="Proteomes" id="UP000263833">
    <property type="component" value="Unassembled WGS sequence"/>
</dbReference>
<dbReference type="PANTHER" id="PTHR30629:SF2">
    <property type="entry name" value="PROPHAGE INTEGRASE INTS-RELATED"/>
    <property type="match status" value="1"/>
</dbReference>
<evidence type="ECO:0000256" key="1">
    <source>
        <dbReference type="ARBA" id="ARBA00008857"/>
    </source>
</evidence>
<keyword evidence="5" id="KW-1185">Reference proteome</keyword>
<organism evidence="4 5">
    <name type="scientific">Sphingorhabdus pulchriflava</name>
    <dbReference type="NCBI Taxonomy" id="2292257"/>
    <lineage>
        <taxon>Bacteria</taxon>
        <taxon>Pseudomonadati</taxon>
        <taxon>Pseudomonadota</taxon>
        <taxon>Alphaproteobacteria</taxon>
        <taxon>Sphingomonadales</taxon>
        <taxon>Sphingomonadaceae</taxon>
        <taxon>Sphingorhabdus</taxon>
    </lineage>
</organism>
<dbReference type="Gene3D" id="3.30.160.390">
    <property type="entry name" value="Integrase, DNA-binding domain"/>
    <property type="match status" value="1"/>
</dbReference>
<dbReference type="PANTHER" id="PTHR30629">
    <property type="entry name" value="PROPHAGE INTEGRASE"/>
    <property type="match status" value="1"/>
</dbReference>